<protein>
    <recommendedName>
        <fullName evidence="2">glutathione transferase</fullName>
        <ecNumber evidence="2">2.5.1.18</ecNumber>
    </recommendedName>
</protein>
<reference evidence="10" key="1">
    <citation type="journal article" date="2016" name="Plant Cell Rep.">
        <title>LcGST4 is an anthocyanin-related glutathione S-transferase gene in Litchi chinensis Sonn.</title>
        <authorList>
            <person name="Hu B."/>
            <person name="Zhao J."/>
            <person name="Lai B."/>
            <person name="Qin Y."/>
            <person name="Wang H."/>
            <person name="Hu G."/>
        </authorList>
    </citation>
    <scope>NUCLEOTIDE SEQUENCE</scope>
</reference>
<comment type="catalytic activity">
    <reaction evidence="6">
        <text>RX + glutathione = an S-substituted glutathione + a halide anion + H(+)</text>
        <dbReference type="Rhea" id="RHEA:16437"/>
        <dbReference type="ChEBI" id="CHEBI:15378"/>
        <dbReference type="ChEBI" id="CHEBI:16042"/>
        <dbReference type="ChEBI" id="CHEBI:17792"/>
        <dbReference type="ChEBI" id="CHEBI:57925"/>
        <dbReference type="ChEBI" id="CHEBI:90779"/>
        <dbReference type="EC" id="2.5.1.18"/>
    </reaction>
</comment>
<comment type="subcellular location">
    <subcellularLocation>
        <location evidence="1">Cytoplasm</location>
        <location evidence="1">Cytosol</location>
    </subcellularLocation>
</comment>
<dbReference type="AlphaFoldDB" id="A0A0U4JDT8"/>
<evidence type="ECO:0000313" key="10">
    <source>
        <dbReference type="EMBL" id="ALY05894.1"/>
    </source>
</evidence>
<accession>A0A0U4JDT8</accession>
<dbReference type="SFLD" id="SFLDS00019">
    <property type="entry name" value="Glutathione_Transferase_(cytos"/>
    <property type="match status" value="1"/>
</dbReference>
<evidence type="ECO:0000259" key="8">
    <source>
        <dbReference type="PROSITE" id="PS50404"/>
    </source>
</evidence>
<proteinExistence type="evidence at transcript level"/>
<dbReference type="GO" id="GO:0006749">
    <property type="term" value="P:glutathione metabolic process"/>
    <property type="evidence" value="ECO:0007669"/>
    <property type="project" value="InterPro"/>
</dbReference>
<dbReference type="PROSITE" id="PS50405">
    <property type="entry name" value="GST_CTER"/>
    <property type="match status" value="1"/>
</dbReference>
<feature type="chain" id="PRO_5006850851" description="glutathione transferase" evidence="7">
    <location>
        <begin position="23"/>
        <end position="232"/>
    </location>
</feature>
<dbReference type="Pfam" id="PF02798">
    <property type="entry name" value="GST_N"/>
    <property type="match status" value="1"/>
</dbReference>
<dbReference type="InterPro" id="IPR004045">
    <property type="entry name" value="Glutathione_S-Trfase_N"/>
</dbReference>
<dbReference type="SUPFAM" id="SSF47616">
    <property type="entry name" value="GST C-terminal domain-like"/>
    <property type="match status" value="1"/>
</dbReference>
<evidence type="ECO:0000256" key="3">
    <source>
        <dbReference type="ARBA" id="ARBA00022575"/>
    </source>
</evidence>
<organism evidence="10">
    <name type="scientific">Litchi chinensis</name>
    <name type="common">Lychee</name>
    <dbReference type="NCBI Taxonomy" id="151069"/>
    <lineage>
        <taxon>Eukaryota</taxon>
        <taxon>Viridiplantae</taxon>
        <taxon>Streptophyta</taxon>
        <taxon>Embryophyta</taxon>
        <taxon>Tracheophyta</taxon>
        <taxon>Spermatophyta</taxon>
        <taxon>Magnoliopsida</taxon>
        <taxon>eudicotyledons</taxon>
        <taxon>Gunneridae</taxon>
        <taxon>Pentapetalae</taxon>
        <taxon>rosids</taxon>
        <taxon>malvids</taxon>
        <taxon>Sapindales</taxon>
        <taxon>Sapindaceae</taxon>
        <taxon>Litchi</taxon>
    </lineage>
</organism>
<evidence type="ECO:0000256" key="7">
    <source>
        <dbReference type="SAM" id="SignalP"/>
    </source>
</evidence>
<dbReference type="EC" id="2.5.1.18" evidence="2"/>
<dbReference type="Gene3D" id="3.40.30.10">
    <property type="entry name" value="Glutaredoxin"/>
    <property type="match status" value="1"/>
</dbReference>
<dbReference type="PANTHER" id="PTHR11260">
    <property type="entry name" value="GLUTATHIONE S-TRANSFERASE, GST, SUPERFAMILY, GST DOMAIN CONTAINING"/>
    <property type="match status" value="1"/>
</dbReference>
<dbReference type="SFLD" id="SFLDG00358">
    <property type="entry name" value="Main_(cytGST)"/>
    <property type="match status" value="1"/>
</dbReference>
<dbReference type="InterPro" id="IPR040079">
    <property type="entry name" value="Glutathione_S-Trfase"/>
</dbReference>
<feature type="signal peptide" evidence="7">
    <location>
        <begin position="1"/>
        <end position="22"/>
    </location>
</feature>
<dbReference type="PANTHER" id="PTHR11260:SF679">
    <property type="entry name" value="GLUTATHIONE TRANSFERASE"/>
    <property type="match status" value="1"/>
</dbReference>
<keyword evidence="3" id="KW-0216">Detoxification</keyword>
<evidence type="ECO:0000256" key="1">
    <source>
        <dbReference type="ARBA" id="ARBA00004514"/>
    </source>
</evidence>
<sequence length="232" mass="26861">MGEEVKLHGLWCSPFTLRVVWALKLKGVAYEYVEEDLCNKSALLLRYNPIHKKVPVLLHAGKPICESMIIIEYIEEVWPHTPLLPTDPYDRATARFWIKFIEDKGVEVLRRMFRTTGEGEDLEVAIKEGLKMLEPIEEHGFEGKKYFNGEEIGMVDIAFGSVIQCLTVIEDVIGVKLFEAHKFPRLHKWYQNFLQVPVIKENLPDHDKFIVYYKNRRETLLASSTLRAVATS</sequence>
<dbReference type="EMBL" id="KT946769">
    <property type="protein sequence ID" value="ALY05894.1"/>
    <property type="molecule type" value="mRNA"/>
</dbReference>
<evidence type="ECO:0000256" key="5">
    <source>
        <dbReference type="ARBA" id="ARBA00025743"/>
    </source>
</evidence>
<evidence type="ECO:0000256" key="2">
    <source>
        <dbReference type="ARBA" id="ARBA00012452"/>
    </source>
</evidence>
<dbReference type="SUPFAM" id="SSF52833">
    <property type="entry name" value="Thioredoxin-like"/>
    <property type="match status" value="1"/>
</dbReference>
<comment type="similarity">
    <text evidence="5">Belongs to the GST superfamily. Tau family.</text>
</comment>
<evidence type="ECO:0000259" key="9">
    <source>
        <dbReference type="PROSITE" id="PS50405"/>
    </source>
</evidence>
<keyword evidence="4" id="KW-0808">Transferase</keyword>
<dbReference type="FunFam" id="1.20.1050.10:FF:000012">
    <property type="entry name" value="Tau class glutathione S-transferase"/>
    <property type="match status" value="1"/>
</dbReference>
<dbReference type="InterPro" id="IPR036282">
    <property type="entry name" value="Glutathione-S-Trfase_C_sf"/>
</dbReference>
<keyword evidence="7" id="KW-0732">Signal</keyword>
<dbReference type="GO" id="GO:0004364">
    <property type="term" value="F:glutathione transferase activity"/>
    <property type="evidence" value="ECO:0007669"/>
    <property type="project" value="UniProtKB-EC"/>
</dbReference>
<feature type="domain" description="GST N-terminal" evidence="8">
    <location>
        <begin position="3"/>
        <end position="82"/>
    </location>
</feature>
<dbReference type="InterPro" id="IPR010987">
    <property type="entry name" value="Glutathione-S-Trfase_C-like"/>
</dbReference>
<dbReference type="InterPro" id="IPR045073">
    <property type="entry name" value="Omega/Tau-like"/>
</dbReference>
<dbReference type="FunFam" id="3.40.30.10:FF:000044">
    <property type="entry name" value="Glutathione S-transferase GSTU6"/>
    <property type="match status" value="1"/>
</dbReference>
<evidence type="ECO:0000256" key="6">
    <source>
        <dbReference type="ARBA" id="ARBA00047960"/>
    </source>
</evidence>
<dbReference type="Pfam" id="PF00043">
    <property type="entry name" value="GST_C"/>
    <property type="match status" value="1"/>
</dbReference>
<dbReference type="CDD" id="cd03058">
    <property type="entry name" value="GST_N_Tau"/>
    <property type="match status" value="1"/>
</dbReference>
<dbReference type="GO" id="GO:0009407">
    <property type="term" value="P:toxin catabolic process"/>
    <property type="evidence" value="ECO:0007669"/>
    <property type="project" value="UniProtKB-ARBA"/>
</dbReference>
<feature type="domain" description="GST C-terminal" evidence="9">
    <location>
        <begin position="87"/>
        <end position="221"/>
    </location>
</feature>
<dbReference type="InterPro" id="IPR036249">
    <property type="entry name" value="Thioredoxin-like_sf"/>
</dbReference>
<dbReference type="InterPro" id="IPR045074">
    <property type="entry name" value="GST_C_Tau"/>
</dbReference>
<dbReference type="CDD" id="cd03185">
    <property type="entry name" value="GST_C_Tau"/>
    <property type="match status" value="1"/>
</dbReference>
<name>A0A0U4JDT8_LITCN</name>
<dbReference type="GO" id="GO:0005829">
    <property type="term" value="C:cytosol"/>
    <property type="evidence" value="ECO:0007669"/>
    <property type="project" value="UniProtKB-SubCell"/>
</dbReference>
<dbReference type="SFLD" id="SFLDG01152">
    <property type="entry name" value="Main.3:_Omega-_and_Tau-like"/>
    <property type="match status" value="1"/>
</dbReference>
<evidence type="ECO:0000256" key="4">
    <source>
        <dbReference type="ARBA" id="ARBA00022679"/>
    </source>
</evidence>
<dbReference type="InterPro" id="IPR004046">
    <property type="entry name" value="GST_C"/>
</dbReference>
<dbReference type="PROSITE" id="PS50404">
    <property type="entry name" value="GST_NTER"/>
    <property type="match status" value="1"/>
</dbReference>
<dbReference type="Gene3D" id="1.20.1050.10">
    <property type="match status" value="1"/>
</dbReference>